<evidence type="ECO:0000313" key="11">
    <source>
        <dbReference type="EnsemblMetazoa" id="XP_024083380.1"/>
    </source>
</evidence>
<dbReference type="KEGG" id="clec:106663269"/>
<dbReference type="SUPFAM" id="SSF49265">
    <property type="entry name" value="Fibronectin type III"/>
    <property type="match status" value="1"/>
</dbReference>
<dbReference type="Pfam" id="PF07679">
    <property type="entry name" value="I-set"/>
    <property type="match status" value="1"/>
</dbReference>
<dbReference type="InterPro" id="IPR003961">
    <property type="entry name" value="FN3_dom"/>
</dbReference>
<dbReference type="Pfam" id="PF07686">
    <property type="entry name" value="V-set"/>
    <property type="match status" value="1"/>
</dbReference>
<dbReference type="PROSITE" id="PS50835">
    <property type="entry name" value="IG_LIKE"/>
    <property type="match status" value="5"/>
</dbReference>
<dbReference type="OrthoDB" id="6431884at2759"/>
<dbReference type="GO" id="GO:0016020">
    <property type="term" value="C:membrane"/>
    <property type="evidence" value="ECO:0007669"/>
    <property type="project" value="UniProtKB-SubCell"/>
</dbReference>
<dbReference type="InterPro" id="IPR013106">
    <property type="entry name" value="Ig_V-set"/>
</dbReference>
<feature type="domain" description="Ig-like" evidence="9">
    <location>
        <begin position="333"/>
        <end position="425"/>
    </location>
</feature>
<dbReference type="Gene3D" id="2.60.40.10">
    <property type="entry name" value="Immunoglobulins"/>
    <property type="match status" value="5"/>
</dbReference>
<dbReference type="InterPro" id="IPR007110">
    <property type="entry name" value="Ig-like_dom"/>
</dbReference>
<keyword evidence="6" id="KW-1015">Disulfide bond</keyword>
<keyword evidence="2 8" id="KW-0812">Transmembrane</keyword>
<keyword evidence="12" id="KW-1185">Reference proteome</keyword>
<dbReference type="SUPFAM" id="SSF48726">
    <property type="entry name" value="Immunoglobulin"/>
    <property type="match status" value="5"/>
</dbReference>
<dbReference type="InterPro" id="IPR013098">
    <property type="entry name" value="Ig_I-set"/>
</dbReference>
<dbReference type="SMART" id="SM00409">
    <property type="entry name" value="IG"/>
    <property type="match status" value="5"/>
</dbReference>
<proteinExistence type="predicted"/>
<dbReference type="InterPro" id="IPR003598">
    <property type="entry name" value="Ig_sub2"/>
</dbReference>
<sequence>MSKVPCYCPATKIPISDVQGVLGKKTALPCDITARDKDDAVYMVLWFKDADGEPLYSFDVRGRQYGQAKQWSSPTAFGDRAFFRTATDIAQLKVDDLRIEDEGIYRCRVDFRNSPTRNSKINLTVIVPPERPVIYDGKRRDRTKLLEPYNEGTDVNLVCEVSAGRPRPRVIWYLENTVIDDSYEHRPDGLTVNHLSFPSVGRQHLNARLICQASNTNLAPPATKVVILDVNLKPVAVHILNKERHISADKRYEVECKASGSRPEAVVTWWKGSRQIKRIAKNLSDEGNQSVSILSFVPVIDDDGKYLTCRAENPWITDSALEDKWKLNVHYMPLVTLKMGSNLNADDIKEGDDVYFECNIRANPKTYRLAWFHNGEEIHHNVSGGVIFSDHSLVIQGVTKARAGEFTCLAANTEGKGTSNPVILKVMYVPTCKDEKDELYGALKQETVALKCQVDANPPLVTFKWTFNNSGEQTEVPPSRYTASGTVSTLNYTPVSEMDYGTLSCWGSNAVGVQKTPCVYQVVPAGRPFPLINCTLVNQTSESLQVECVEGFDGGMPQWFTMELLELPNMVVRFNVSSSRPAFTLVGIESGASYQVNLYAVNGKGRSEPLVLQTVSFKGVAKYTGPLGTLPLNPLVVVLSATAAALLAVSCGVAVALHRRRGSRRPGLKIPIVTEEALNPPQPPRSPQDESDPDLIPNKYERPRLKSFMKMYKTPPQRRKRKDELDAEDEEGKTLRENEHNADPMRYNHNNVQGGNMRGSSGNVSDTLIVKSHNQKLGPEVVTANHRIQESCI</sequence>
<dbReference type="PANTHER" id="PTHR23278">
    <property type="entry name" value="SIDESTEP PROTEIN"/>
    <property type="match status" value="1"/>
</dbReference>
<feature type="domain" description="Ig-like" evidence="9">
    <location>
        <begin position="430"/>
        <end position="505"/>
    </location>
</feature>
<dbReference type="GeneID" id="106663269"/>
<comment type="subcellular location">
    <subcellularLocation>
        <location evidence="1">Membrane</location>
        <topology evidence="1">Single-pass membrane protein</topology>
    </subcellularLocation>
</comment>
<dbReference type="EnsemblMetazoa" id="XM_024227612.1">
    <property type="protein sequence ID" value="XP_024083380.1"/>
    <property type="gene ID" value="LOC106663269"/>
</dbReference>
<protein>
    <submittedName>
        <fullName evidence="11">Uncharacterized protein</fullName>
    </submittedName>
</protein>
<reference evidence="11" key="1">
    <citation type="submission" date="2022-01" db="UniProtKB">
        <authorList>
            <consortium name="EnsemblMetazoa"/>
        </authorList>
    </citation>
    <scope>IDENTIFICATION</scope>
</reference>
<feature type="domain" description="Ig-like" evidence="9">
    <location>
        <begin position="132"/>
        <end position="227"/>
    </location>
</feature>
<evidence type="ECO:0000256" key="7">
    <source>
        <dbReference type="SAM" id="MobiDB-lite"/>
    </source>
</evidence>
<keyword evidence="5 8" id="KW-0472">Membrane</keyword>
<dbReference type="RefSeq" id="XP_024083380.1">
    <property type="nucleotide sequence ID" value="XM_024227612.1"/>
</dbReference>
<dbReference type="AlphaFoldDB" id="A0A8I6TMD0"/>
<dbReference type="InterPro" id="IPR003599">
    <property type="entry name" value="Ig_sub"/>
</dbReference>
<dbReference type="CDD" id="cd00096">
    <property type="entry name" value="Ig"/>
    <property type="match status" value="2"/>
</dbReference>
<feature type="domain" description="Ig-like" evidence="9">
    <location>
        <begin position="234"/>
        <end position="328"/>
    </location>
</feature>
<keyword evidence="3" id="KW-0677">Repeat</keyword>
<dbReference type="Pfam" id="PF13927">
    <property type="entry name" value="Ig_3"/>
    <property type="match status" value="2"/>
</dbReference>
<evidence type="ECO:0000259" key="9">
    <source>
        <dbReference type="PROSITE" id="PS50835"/>
    </source>
</evidence>
<dbReference type="InterPro" id="IPR036179">
    <property type="entry name" value="Ig-like_dom_sf"/>
</dbReference>
<evidence type="ECO:0000256" key="4">
    <source>
        <dbReference type="ARBA" id="ARBA00022989"/>
    </source>
</evidence>
<dbReference type="PROSITE" id="PS50853">
    <property type="entry name" value="FN3"/>
    <property type="match status" value="1"/>
</dbReference>
<organism evidence="11 12">
    <name type="scientific">Cimex lectularius</name>
    <name type="common">Bed bug</name>
    <name type="synonym">Acanthia lectularia</name>
    <dbReference type="NCBI Taxonomy" id="79782"/>
    <lineage>
        <taxon>Eukaryota</taxon>
        <taxon>Metazoa</taxon>
        <taxon>Ecdysozoa</taxon>
        <taxon>Arthropoda</taxon>
        <taxon>Hexapoda</taxon>
        <taxon>Insecta</taxon>
        <taxon>Pterygota</taxon>
        <taxon>Neoptera</taxon>
        <taxon>Paraneoptera</taxon>
        <taxon>Hemiptera</taxon>
        <taxon>Heteroptera</taxon>
        <taxon>Panheteroptera</taxon>
        <taxon>Cimicomorpha</taxon>
        <taxon>Cimicidae</taxon>
        <taxon>Cimex</taxon>
    </lineage>
</organism>
<evidence type="ECO:0000313" key="12">
    <source>
        <dbReference type="Proteomes" id="UP000494040"/>
    </source>
</evidence>
<evidence type="ECO:0000256" key="6">
    <source>
        <dbReference type="ARBA" id="ARBA00023157"/>
    </source>
</evidence>
<dbReference type="InterPro" id="IPR013783">
    <property type="entry name" value="Ig-like_fold"/>
</dbReference>
<evidence type="ECO:0000256" key="2">
    <source>
        <dbReference type="ARBA" id="ARBA00022692"/>
    </source>
</evidence>
<dbReference type="Pfam" id="PF08205">
    <property type="entry name" value="C2-set_2"/>
    <property type="match status" value="1"/>
</dbReference>
<dbReference type="InterPro" id="IPR013162">
    <property type="entry name" value="CD80_C2-set"/>
</dbReference>
<dbReference type="CDD" id="cd00063">
    <property type="entry name" value="FN3"/>
    <property type="match status" value="1"/>
</dbReference>
<dbReference type="Proteomes" id="UP000494040">
    <property type="component" value="Unassembled WGS sequence"/>
</dbReference>
<feature type="region of interest" description="Disordered" evidence="7">
    <location>
        <begin position="667"/>
        <end position="746"/>
    </location>
</feature>
<evidence type="ECO:0000259" key="10">
    <source>
        <dbReference type="PROSITE" id="PS50853"/>
    </source>
</evidence>
<dbReference type="GO" id="GO:0009653">
    <property type="term" value="P:anatomical structure morphogenesis"/>
    <property type="evidence" value="ECO:0007669"/>
    <property type="project" value="UniProtKB-ARBA"/>
</dbReference>
<dbReference type="PANTHER" id="PTHR23278:SF28">
    <property type="entry name" value="SIDESTEP IV, ISOFORM C"/>
    <property type="match status" value="1"/>
</dbReference>
<feature type="compositionally biased region" description="Basic and acidic residues" evidence="7">
    <location>
        <begin position="732"/>
        <end position="743"/>
    </location>
</feature>
<feature type="domain" description="Ig-like" evidence="9">
    <location>
        <begin position="9"/>
        <end position="124"/>
    </location>
</feature>
<evidence type="ECO:0000256" key="5">
    <source>
        <dbReference type="ARBA" id="ARBA00023136"/>
    </source>
</evidence>
<keyword evidence="4 8" id="KW-1133">Transmembrane helix</keyword>
<dbReference type="OMA" id="TISCWGK"/>
<feature type="transmembrane region" description="Helical" evidence="8">
    <location>
        <begin position="635"/>
        <end position="657"/>
    </location>
</feature>
<evidence type="ECO:0000256" key="3">
    <source>
        <dbReference type="ARBA" id="ARBA00022737"/>
    </source>
</evidence>
<dbReference type="GO" id="GO:0030154">
    <property type="term" value="P:cell differentiation"/>
    <property type="evidence" value="ECO:0007669"/>
    <property type="project" value="UniProtKB-ARBA"/>
</dbReference>
<dbReference type="InterPro" id="IPR036116">
    <property type="entry name" value="FN3_sf"/>
</dbReference>
<accession>A0A8I6TMD0</accession>
<name>A0A8I6TMD0_CIMLE</name>
<evidence type="ECO:0000256" key="1">
    <source>
        <dbReference type="ARBA" id="ARBA00004167"/>
    </source>
</evidence>
<dbReference type="SMART" id="SM00408">
    <property type="entry name" value="IGc2"/>
    <property type="match status" value="5"/>
</dbReference>
<evidence type="ECO:0000256" key="8">
    <source>
        <dbReference type="SAM" id="Phobius"/>
    </source>
</evidence>
<feature type="domain" description="Fibronectin type-III" evidence="10">
    <location>
        <begin position="527"/>
        <end position="620"/>
    </location>
</feature>